<keyword evidence="5 7" id="KW-1133">Transmembrane helix</keyword>
<evidence type="ECO:0000313" key="8">
    <source>
        <dbReference type="EMBL" id="MDQ9169692.1"/>
    </source>
</evidence>
<keyword evidence="9" id="KW-1185">Reference proteome</keyword>
<sequence length="143" mass="15057">MRSYAHPSASSSGNDFAKLLLRAALAIFLLLHGISKLTGGIGHITGMLSKAGMPEAFGYLVFIGEVVAPLLLLVGFWTRPAALVIAINMIVAVILAHSTQLFTLSKTGGWALELQGFFFITAIVVALLGAGRYSIGGANGRWN</sequence>
<evidence type="ECO:0000256" key="6">
    <source>
        <dbReference type="ARBA" id="ARBA00023136"/>
    </source>
</evidence>
<evidence type="ECO:0000256" key="4">
    <source>
        <dbReference type="ARBA" id="ARBA00022692"/>
    </source>
</evidence>
<organism evidence="8 9">
    <name type="scientific">Keguizhuia sedimenti</name>
    <dbReference type="NCBI Taxonomy" id="3064264"/>
    <lineage>
        <taxon>Bacteria</taxon>
        <taxon>Pseudomonadati</taxon>
        <taxon>Pseudomonadota</taxon>
        <taxon>Betaproteobacteria</taxon>
        <taxon>Burkholderiales</taxon>
        <taxon>Oxalobacteraceae</taxon>
        <taxon>Keguizhuia</taxon>
    </lineage>
</organism>
<name>A0ABU1BLE0_9BURK</name>
<dbReference type="Pfam" id="PF07681">
    <property type="entry name" value="DoxX"/>
    <property type="match status" value="1"/>
</dbReference>
<dbReference type="RefSeq" id="WP_338435627.1">
    <property type="nucleotide sequence ID" value="NZ_JAUYVH010000002.1"/>
</dbReference>
<proteinExistence type="inferred from homology"/>
<dbReference type="Proteomes" id="UP001225596">
    <property type="component" value="Unassembled WGS sequence"/>
</dbReference>
<keyword evidence="3" id="KW-1003">Cell membrane</keyword>
<dbReference type="InterPro" id="IPR032808">
    <property type="entry name" value="DoxX"/>
</dbReference>
<accession>A0ABU1BLE0</accession>
<gene>
    <name evidence="8" type="ORF">Q8A64_04625</name>
</gene>
<feature type="transmembrane region" description="Helical" evidence="7">
    <location>
        <begin position="56"/>
        <end position="77"/>
    </location>
</feature>
<reference evidence="8 9" key="1">
    <citation type="submission" date="2023-08" db="EMBL/GenBank/DDBJ databases">
        <title>Oxalobacteraceae gen .nov., isolated from river sludge outside the plant.</title>
        <authorList>
            <person name="Zhao S.Y."/>
        </authorList>
    </citation>
    <scope>NUCLEOTIDE SEQUENCE [LARGE SCALE GENOMIC DNA]</scope>
    <source>
        <strain evidence="8 9">R-40</strain>
    </source>
</reference>
<evidence type="ECO:0000256" key="7">
    <source>
        <dbReference type="SAM" id="Phobius"/>
    </source>
</evidence>
<comment type="caution">
    <text evidence="8">The sequence shown here is derived from an EMBL/GenBank/DDBJ whole genome shotgun (WGS) entry which is preliminary data.</text>
</comment>
<evidence type="ECO:0000256" key="3">
    <source>
        <dbReference type="ARBA" id="ARBA00022475"/>
    </source>
</evidence>
<feature type="transmembrane region" description="Helical" evidence="7">
    <location>
        <begin position="83"/>
        <end position="104"/>
    </location>
</feature>
<keyword evidence="6 7" id="KW-0472">Membrane</keyword>
<comment type="similarity">
    <text evidence="2">Belongs to the DoxX family.</text>
</comment>
<dbReference type="InterPro" id="IPR051907">
    <property type="entry name" value="DoxX-like_oxidoreductase"/>
</dbReference>
<evidence type="ECO:0000256" key="1">
    <source>
        <dbReference type="ARBA" id="ARBA00004651"/>
    </source>
</evidence>
<dbReference type="EMBL" id="JAUYVH010000002">
    <property type="protein sequence ID" value="MDQ9169692.1"/>
    <property type="molecule type" value="Genomic_DNA"/>
</dbReference>
<evidence type="ECO:0000256" key="2">
    <source>
        <dbReference type="ARBA" id="ARBA00006679"/>
    </source>
</evidence>
<feature type="transmembrane region" description="Helical" evidence="7">
    <location>
        <begin position="20"/>
        <end position="44"/>
    </location>
</feature>
<protein>
    <submittedName>
        <fullName evidence="8">DoxX family protein</fullName>
    </submittedName>
</protein>
<feature type="transmembrane region" description="Helical" evidence="7">
    <location>
        <begin position="116"/>
        <end position="135"/>
    </location>
</feature>
<evidence type="ECO:0000313" key="9">
    <source>
        <dbReference type="Proteomes" id="UP001225596"/>
    </source>
</evidence>
<evidence type="ECO:0000256" key="5">
    <source>
        <dbReference type="ARBA" id="ARBA00022989"/>
    </source>
</evidence>
<dbReference type="PANTHER" id="PTHR33452">
    <property type="entry name" value="OXIDOREDUCTASE CATD-RELATED"/>
    <property type="match status" value="1"/>
</dbReference>
<comment type="subcellular location">
    <subcellularLocation>
        <location evidence="1">Cell membrane</location>
        <topology evidence="1">Multi-pass membrane protein</topology>
    </subcellularLocation>
</comment>
<keyword evidence="4 7" id="KW-0812">Transmembrane</keyword>
<dbReference type="PANTHER" id="PTHR33452:SF1">
    <property type="entry name" value="INNER MEMBRANE PROTEIN YPHA-RELATED"/>
    <property type="match status" value="1"/>
</dbReference>